<dbReference type="EMBL" id="JBBWWQ010000016">
    <property type="protein sequence ID" value="KAK8926601.1"/>
    <property type="molecule type" value="Genomic_DNA"/>
</dbReference>
<dbReference type="Proteomes" id="UP001418222">
    <property type="component" value="Unassembled WGS sequence"/>
</dbReference>
<organism evidence="1 2">
    <name type="scientific">Platanthera zijinensis</name>
    <dbReference type="NCBI Taxonomy" id="2320716"/>
    <lineage>
        <taxon>Eukaryota</taxon>
        <taxon>Viridiplantae</taxon>
        <taxon>Streptophyta</taxon>
        <taxon>Embryophyta</taxon>
        <taxon>Tracheophyta</taxon>
        <taxon>Spermatophyta</taxon>
        <taxon>Magnoliopsida</taxon>
        <taxon>Liliopsida</taxon>
        <taxon>Asparagales</taxon>
        <taxon>Orchidaceae</taxon>
        <taxon>Orchidoideae</taxon>
        <taxon>Orchideae</taxon>
        <taxon>Orchidinae</taxon>
        <taxon>Platanthera</taxon>
    </lineage>
</organism>
<evidence type="ECO:0000313" key="1">
    <source>
        <dbReference type="EMBL" id="KAK8926601.1"/>
    </source>
</evidence>
<name>A0AAP0B468_9ASPA</name>
<sequence length="55" mass="6181">MIAPPSIVRVSTSTLCPPLLTGARKTSLTLSEVKHIYGVVGPSRLWRRWKEYIKS</sequence>
<reference evidence="1 2" key="1">
    <citation type="journal article" date="2022" name="Nat. Plants">
        <title>Genomes of leafy and leafless Platanthera orchids illuminate the evolution of mycoheterotrophy.</title>
        <authorList>
            <person name="Li M.H."/>
            <person name="Liu K.W."/>
            <person name="Li Z."/>
            <person name="Lu H.C."/>
            <person name="Ye Q.L."/>
            <person name="Zhang D."/>
            <person name="Wang J.Y."/>
            <person name="Li Y.F."/>
            <person name="Zhong Z.M."/>
            <person name="Liu X."/>
            <person name="Yu X."/>
            <person name="Liu D.K."/>
            <person name="Tu X.D."/>
            <person name="Liu B."/>
            <person name="Hao Y."/>
            <person name="Liao X.Y."/>
            <person name="Jiang Y.T."/>
            <person name="Sun W.H."/>
            <person name="Chen J."/>
            <person name="Chen Y.Q."/>
            <person name="Ai Y."/>
            <person name="Zhai J.W."/>
            <person name="Wu S.S."/>
            <person name="Zhou Z."/>
            <person name="Hsiao Y.Y."/>
            <person name="Wu W.L."/>
            <person name="Chen Y.Y."/>
            <person name="Lin Y.F."/>
            <person name="Hsu J.L."/>
            <person name="Li C.Y."/>
            <person name="Wang Z.W."/>
            <person name="Zhao X."/>
            <person name="Zhong W.Y."/>
            <person name="Ma X.K."/>
            <person name="Ma L."/>
            <person name="Huang J."/>
            <person name="Chen G.Z."/>
            <person name="Huang M.Z."/>
            <person name="Huang L."/>
            <person name="Peng D.H."/>
            <person name="Luo Y.B."/>
            <person name="Zou S.Q."/>
            <person name="Chen S.P."/>
            <person name="Lan S."/>
            <person name="Tsai W.C."/>
            <person name="Van de Peer Y."/>
            <person name="Liu Z.J."/>
        </authorList>
    </citation>
    <scope>NUCLEOTIDE SEQUENCE [LARGE SCALE GENOMIC DNA]</scope>
    <source>
        <strain evidence="1">Lor287</strain>
    </source>
</reference>
<accession>A0AAP0B468</accession>
<dbReference type="AlphaFoldDB" id="A0AAP0B468"/>
<comment type="caution">
    <text evidence="1">The sequence shown here is derived from an EMBL/GenBank/DDBJ whole genome shotgun (WGS) entry which is preliminary data.</text>
</comment>
<gene>
    <name evidence="1" type="ORF">KSP39_PZI018517</name>
</gene>
<proteinExistence type="predicted"/>
<protein>
    <submittedName>
        <fullName evidence="1">Uncharacterized protein</fullName>
    </submittedName>
</protein>
<keyword evidence="2" id="KW-1185">Reference proteome</keyword>
<evidence type="ECO:0000313" key="2">
    <source>
        <dbReference type="Proteomes" id="UP001418222"/>
    </source>
</evidence>